<reference evidence="3 4" key="1">
    <citation type="submission" date="2023-05" db="EMBL/GenBank/DDBJ databases">
        <title>Comparative genomics reveals the evidence of polycyclic aromatic hydrocarbons degradation in moderately halophilic genus Pontibacillus.</title>
        <authorList>
            <person name="Yang H."/>
            <person name="Qian Z."/>
        </authorList>
    </citation>
    <scope>NUCLEOTIDE SEQUENCE [LARGE SCALE GENOMIC DNA]</scope>
    <source>
        <strain evidence="4">HN14</strain>
    </source>
</reference>
<dbReference type="Proteomes" id="UP001236652">
    <property type="component" value="Chromosome"/>
</dbReference>
<keyword evidence="1" id="KW-0812">Transmembrane</keyword>
<dbReference type="RefSeq" id="WP_231419440.1">
    <property type="nucleotide sequence ID" value="NZ_CP126446.1"/>
</dbReference>
<evidence type="ECO:0000259" key="2">
    <source>
        <dbReference type="Pfam" id="PF09648"/>
    </source>
</evidence>
<keyword evidence="1" id="KW-0472">Membrane</keyword>
<dbReference type="InterPro" id="IPR018604">
    <property type="entry name" value="YycI-like"/>
</dbReference>
<evidence type="ECO:0000313" key="4">
    <source>
        <dbReference type="Proteomes" id="UP001236652"/>
    </source>
</evidence>
<dbReference type="Pfam" id="PF09648">
    <property type="entry name" value="YycI"/>
    <property type="match status" value="1"/>
</dbReference>
<feature type="domain" description="Regulatory protein YycH-like" evidence="2">
    <location>
        <begin position="38"/>
        <end position="248"/>
    </location>
</feature>
<protein>
    <submittedName>
        <fullName evidence="3">Two-component system regulatory protein YycI</fullName>
    </submittedName>
</protein>
<feature type="transmembrane region" description="Helical" evidence="1">
    <location>
        <begin position="6"/>
        <end position="26"/>
    </location>
</feature>
<accession>A0ABY8UYN1</accession>
<dbReference type="EMBL" id="CP126446">
    <property type="protein sequence ID" value="WIF98112.1"/>
    <property type="molecule type" value="Genomic_DNA"/>
</dbReference>
<name>A0ABY8UYN1_9BACI</name>
<sequence length="290" mass="33503">MQWGQIKTLFILCFLILDVFLVFQFMNKTEQAQLGLLTDTSLEEQLKTEDIQLNNVPKEAPKKSYISAKRYAFKEEDKEELEENENQKPEIYGEDNNILISVFEEPVAVDLESSDETIEGTINNKILFGDEYQFWDYNEKYNVLIFFQRFKEDPIYYNESGIVMAQLNEEKDGITAFVQTHLDDLKSTEEKIDLVKPIQAIGNLFDKNKLYSGDVVSKFDVGYYTLVPLENGDRVFSPTWNIKVNEDQNFIISGLEGQYISTDEDEFVNETMSSISKQIDLEQSIWGGGS</sequence>
<evidence type="ECO:0000256" key="1">
    <source>
        <dbReference type="SAM" id="Phobius"/>
    </source>
</evidence>
<keyword evidence="1" id="KW-1133">Transmembrane helix</keyword>
<proteinExistence type="predicted"/>
<gene>
    <name evidence="3" type="primary">yycI</name>
    <name evidence="3" type="ORF">QNI29_20725</name>
</gene>
<keyword evidence="4" id="KW-1185">Reference proteome</keyword>
<dbReference type="Gene3D" id="3.30.310.160">
    <property type="entry name" value="YycH protein, domain 2"/>
    <property type="match status" value="1"/>
</dbReference>
<organism evidence="3 4">
    <name type="scientific">Pontibacillus chungwhensis</name>
    <dbReference type="NCBI Taxonomy" id="265426"/>
    <lineage>
        <taxon>Bacteria</taxon>
        <taxon>Bacillati</taxon>
        <taxon>Bacillota</taxon>
        <taxon>Bacilli</taxon>
        <taxon>Bacillales</taxon>
        <taxon>Bacillaceae</taxon>
        <taxon>Pontibacillus</taxon>
    </lineage>
</organism>
<dbReference type="InterPro" id="IPR042274">
    <property type="entry name" value="YycH/YycI_2"/>
</dbReference>
<evidence type="ECO:0000313" key="3">
    <source>
        <dbReference type="EMBL" id="WIF98112.1"/>
    </source>
</evidence>